<evidence type="ECO:0000256" key="5">
    <source>
        <dbReference type="ARBA" id="ARBA00023239"/>
    </source>
</evidence>
<dbReference type="STRING" id="3476.A0A2P5E393"/>
<dbReference type="InterPro" id="IPR036849">
    <property type="entry name" value="Enolase-like_C_sf"/>
</dbReference>
<evidence type="ECO:0000256" key="1">
    <source>
        <dbReference type="ARBA" id="ARBA00005031"/>
    </source>
</evidence>
<accession>A0A2P5E393</accession>
<comment type="pathway">
    <text evidence="1">Carbohydrate degradation; glycolysis; pyruvate from D-glyceraldehyde 3-phosphate: step 4/5.</text>
</comment>
<dbReference type="Gene3D" id="3.20.20.120">
    <property type="entry name" value="Enolase-like C-terminal domain"/>
    <property type="match status" value="1"/>
</dbReference>
<comment type="similarity">
    <text evidence="2">Belongs to the enolase family.</text>
</comment>
<gene>
    <name evidence="8" type="ORF">PanWU01x14_004620</name>
</gene>
<evidence type="ECO:0000256" key="2">
    <source>
        <dbReference type="ARBA" id="ARBA00009604"/>
    </source>
</evidence>
<evidence type="ECO:0000256" key="3">
    <source>
        <dbReference type="ARBA" id="ARBA00012058"/>
    </source>
</evidence>
<dbReference type="EC" id="4.2.1.11" evidence="3"/>
<dbReference type="Pfam" id="PF00113">
    <property type="entry name" value="Enolase_C"/>
    <property type="match status" value="1"/>
</dbReference>
<dbReference type="PANTHER" id="PTHR11902">
    <property type="entry name" value="ENOLASE"/>
    <property type="match status" value="1"/>
</dbReference>
<dbReference type="OrthoDB" id="1739814at2759"/>
<dbReference type="InterPro" id="IPR020810">
    <property type="entry name" value="Enolase_C"/>
</dbReference>
<dbReference type="GO" id="GO:0000015">
    <property type="term" value="C:phosphopyruvate hydratase complex"/>
    <property type="evidence" value="ECO:0007669"/>
    <property type="project" value="InterPro"/>
</dbReference>
<protein>
    <recommendedName>
        <fullName evidence="3">phosphopyruvate hydratase</fullName>
        <ecNumber evidence="3">4.2.1.11</ecNumber>
    </recommendedName>
</protein>
<proteinExistence type="inferred from homology"/>
<evidence type="ECO:0000313" key="9">
    <source>
        <dbReference type="Proteomes" id="UP000237105"/>
    </source>
</evidence>
<feature type="signal peptide" evidence="6">
    <location>
        <begin position="1"/>
        <end position="19"/>
    </location>
</feature>
<dbReference type="AlphaFoldDB" id="A0A2P5E393"/>
<evidence type="ECO:0000313" key="8">
    <source>
        <dbReference type="EMBL" id="PON80012.1"/>
    </source>
</evidence>
<evidence type="ECO:0000259" key="7">
    <source>
        <dbReference type="Pfam" id="PF00113"/>
    </source>
</evidence>
<keyword evidence="5" id="KW-0456">Lyase</keyword>
<dbReference type="Proteomes" id="UP000237105">
    <property type="component" value="Unassembled WGS sequence"/>
</dbReference>
<evidence type="ECO:0000256" key="4">
    <source>
        <dbReference type="ARBA" id="ARBA00023152"/>
    </source>
</evidence>
<evidence type="ECO:0000256" key="6">
    <source>
        <dbReference type="SAM" id="SignalP"/>
    </source>
</evidence>
<dbReference type="UniPathway" id="UPA00109">
    <property type="reaction ID" value="UER00187"/>
</dbReference>
<dbReference type="InterPro" id="IPR029017">
    <property type="entry name" value="Enolase-like_N"/>
</dbReference>
<keyword evidence="4" id="KW-0324">Glycolysis</keyword>
<feature type="chain" id="PRO_5015109856" description="phosphopyruvate hydratase" evidence="6">
    <location>
        <begin position="20"/>
        <end position="147"/>
    </location>
</feature>
<keyword evidence="9" id="KW-1185">Reference proteome</keyword>
<dbReference type="SUPFAM" id="SSF54826">
    <property type="entry name" value="Enolase N-terminal domain-like"/>
    <property type="match status" value="1"/>
</dbReference>
<dbReference type="GO" id="GO:0000287">
    <property type="term" value="F:magnesium ion binding"/>
    <property type="evidence" value="ECO:0007669"/>
    <property type="project" value="InterPro"/>
</dbReference>
<dbReference type="EMBL" id="JXTB01000002">
    <property type="protein sequence ID" value="PON80012.1"/>
    <property type="molecule type" value="Genomic_DNA"/>
</dbReference>
<dbReference type="PANTHER" id="PTHR11902:SF1">
    <property type="entry name" value="ENOLASE"/>
    <property type="match status" value="1"/>
</dbReference>
<sequence>MKKAAANVILAVSLAVCKADAHLKDKPLHKYIMEIVGNKDKYEYPAPAFKERIISKYGQDAVKEDNDGGYTLNIQMNEALELLNTVIDEVVEEKARVVKGDHSLMINHKMLMKAIEKRICNSLYLEVNQLGWITECIEALKLSKKVS</sequence>
<dbReference type="SUPFAM" id="SSF51604">
    <property type="entry name" value="Enolase C-terminal domain-like"/>
    <property type="match status" value="1"/>
</dbReference>
<feature type="domain" description="Enolase C-terminal TIM barrel" evidence="7">
    <location>
        <begin position="88"/>
        <end position="145"/>
    </location>
</feature>
<reference evidence="9" key="1">
    <citation type="submission" date="2016-06" db="EMBL/GenBank/DDBJ databases">
        <title>Parallel loss of symbiosis genes in relatives of nitrogen-fixing non-legume Parasponia.</title>
        <authorList>
            <person name="Van Velzen R."/>
            <person name="Holmer R."/>
            <person name="Bu F."/>
            <person name="Rutten L."/>
            <person name="Van Zeijl A."/>
            <person name="Liu W."/>
            <person name="Santuari L."/>
            <person name="Cao Q."/>
            <person name="Sharma T."/>
            <person name="Shen D."/>
            <person name="Roswanjaya Y."/>
            <person name="Wardhani T."/>
            <person name="Kalhor M.S."/>
            <person name="Jansen J."/>
            <person name="Van den Hoogen J."/>
            <person name="Gungor B."/>
            <person name="Hartog M."/>
            <person name="Hontelez J."/>
            <person name="Verver J."/>
            <person name="Yang W.-C."/>
            <person name="Schijlen E."/>
            <person name="Repin R."/>
            <person name="Schilthuizen M."/>
            <person name="Schranz E."/>
            <person name="Heidstra R."/>
            <person name="Miyata K."/>
            <person name="Fedorova E."/>
            <person name="Kohlen W."/>
            <person name="Bisseling T."/>
            <person name="Smit S."/>
            <person name="Geurts R."/>
        </authorList>
    </citation>
    <scope>NUCLEOTIDE SEQUENCE [LARGE SCALE GENOMIC DNA]</scope>
    <source>
        <strain evidence="9">cv. WU1-14</strain>
    </source>
</reference>
<comment type="caution">
    <text evidence="8">The sequence shown here is derived from an EMBL/GenBank/DDBJ whole genome shotgun (WGS) entry which is preliminary data.</text>
</comment>
<dbReference type="GO" id="GO:0006096">
    <property type="term" value="P:glycolytic process"/>
    <property type="evidence" value="ECO:0007669"/>
    <property type="project" value="UniProtKB-UniPathway"/>
</dbReference>
<dbReference type="GO" id="GO:0004634">
    <property type="term" value="F:phosphopyruvate hydratase activity"/>
    <property type="evidence" value="ECO:0007669"/>
    <property type="project" value="UniProtKB-EC"/>
</dbReference>
<keyword evidence="6" id="KW-0732">Signal</keyword>
<name>A0A2P5E393_PARAD</name>
<dbReference type="InterPro" id="IPR000941">
    <property type="entry name" value="Enolase"/>
</dbReference>
<organism evidence="8 9">
    <name type="scientific">Parasponia andersonii</name>
    <name type="common">Sponia andersonii</name>
    <dbReference type="NCBI Taxonomy" id="3476"/>
    <lineage>
        <taxon>Eukaryota</taxon>
        <taxon>Viridiplantae</taxon>
        <taxon>Streptophyta</taxon>
        <taxon>Embryophyta</taxon>
        <taxon>Tracheophyta</taxon>
        <taxon>Spermatophyta</taxon>
        <taxon>Magnoliopsida</taxon>
        <taxon>eudicotyledons</taxon>
        <taxon>Gunneridae</taxon>
        <taxon>Pentapetalae</taxon>
        <taxon>rosids</taxon>
        <taxon>fabids</taxon>
        <taxon>Rosales</taxon>
        <taxon>Cannabaceae</taxon>
        <taxon>Parasponia</taxon>
    </lineage>
</organism>